<evidence type="ECO:0000313" key="2">
    <source>
        <dbReference type="Proteomes" id="UP001589887"/>
    </source>
</evidence>
<protein>
    <submittedName>
        <fullName evidence="1">Three-helix bundle dimerization domain-containing protein</fullName>
    </submittedName>
</protein>
<accession>A0ABV6TD63</accession>
<sequence>MAKDSEDAAATAHVADRLIKAFPHLDREAVKDAVETAYAELRYARVRTYLPMLMERRVRDLLAVADDRQDSGEEGPTG</sequence>
<dbReference type="NCBIfam" id="NF046112">
    <property type="entry name" value="MSMEG_6209_Nter"/>
    <property type="match status" value="1"/>
</dbReference>
<evidence type="ECO:0000313" key="1">
    <source>
        <dbReference type="EMBL" id="MFC0843748.1"/>
    </source>
</evidence>
<organism evidence="1 2">
    <name type="scientific">Streptomyces noboritoensis</name>
    <dbReference type="NCBI Taxonomy" id="67337"/>
    <lineage>
        <taxon>Bacteria</taxon>
        <taxon>Bacillati</taxon>
        <taxon>Actinomycetota</taxon>
        <taxon>Actinomycetes</taxon>
        <taxon>Kitasatosporales</taxon>
        <taxon>Streptomycetaceae</taxon>
        <taxon>Streptomyces</taxon>
    </lineage>
</organism>
<dbReference type="RefSeq" id="WP_394317452.1">
    <property type="nucleotide sequence ID" value="NZ_JBHMQV010000009.1"/>
</dbReference>
<gene>
    <name evidence="1" type="ORF">ACFH04_08450</name>
</gene>
<name>A0ABV6TD63_9ACTN</name>
<dbReference type="Proteomes" id="UP001589887">
    <property type="component" value="Unassembled WGS sequence"/>
</dbReference>
<keyword evidence="2" id="KW-1185">Reference proteome</keyword>
<dbReference type="Gene3D" id="1.10.8.1060">
    <property type="entry name" value="Corynebacterium glutamicum thioredoxin-dependent arsenate reductase, N-terminal domain"/>
    <property type="match status" value="1"/>
</dbReference>
<proteinExistence type="predicted"/>
<comment type="caution">
    <text evidence="1">The sequence shown here is derived from an EMBL/GenBank/DDBJ whole genome shotgun (WGS) entry which is preliminary data.</text>
</comment>
<dbReference type="EMBL" id="JBHMQV010000009">
    <property type="protein sequence ID" value="MFC0843748.1"/>
    <property type="molecule type" value="Genomic_DNA"/>
</dbReference>
<reference evidence="1 2" key="1">
    <citation type="submission" date="2024-09" db="EMBL/GenBank/DDBJ databases">
        <authorList>
            <person name="Sun Q."/>
            <person name="Mori K."/>
        </authorList>
    </citation>
    <scope>NUCLEOTIDE SEQUENCE [LARGE SCALE GENOMIC DNA]</scope>
    <source>
        <strain evidence="1 2">JCM 4557</strain>
    </source>
</reference>